<evidence type="ECO:0000256" key="6">
    <source>
        <dbReference type="ARBA" id="ARBA00023316"/>
    </source>
</evidence>
<organism evidence="9 10">
    <name type="scientific">Vibrio nigripulchritudo SOn1</name>
    <dbReference type="NCBI Taxonomy" id="1238450"/>
    <lineage>
        <taxon>Bacteria</taxon>
        <taxon>Pseudomonadati</taxon>
        <taxon>Pseudomonadota</taxon>
        <taxon>Gammaproteobacteria</taxon>
        <taxon>Vibrionales</taxon>
        <taxon>Vibrionaceae</taxon>
        <taxon>Vibrio</taxon>
    </lineage>
</organism>
<keyword evidence="6 7" id="KW-0961">Cell wall biogenesis/degradation</keyword>
<dbReference type="Proteomes" id="UP000018211">
    <property type="component" value="Unassembled WGS sequence"/>
</dbReference>
<dbReference type="AlphaFoldDB" id="A0AAV2VV97"/>
<dbReference type="Pfam" id="PF03734">
    <property type="entry name" value="YkuD"/>
    <property type="match status" value="1"/>
</dbReference>
<comment type="pathway">
    <text evidence="1 7">Cell wall biogenesis; peptidoglycan biosynthesis.</text>
</comment>
<feature type="active site" description="Nucleophile" evidence="7">
    <location>
        <position position="143"/>
    </location>
</feature>
<dbReference type="SUPFAM" id="SSF141523">
    <property type="entry name" value="L,D-transpeptidase catalytic domain-like"/>
    <property type="match status" value="1"/>
</dbReference>
<dbReference type="GO" id="GO:0008360">
    <property type="term" value="P:regulation of cell shape"/>
    <property type="evidence" value="ECO:0007669"/>
    <property type="project" value="UniProtKB-UniRule"/>
</dbReference>
<dbReference type="GO" id="GO:0004180">
    <property type="term" value="F:carboxypeptidase activity"/>
    <property type="evidence" value="ECO:0007669"/>
    <property type="project" value="UniProtKB-ARBA"/>
</dbReference>
<comment type="caution">
    <text evidence="9">The sequence shown here is derived from an EMBL/GenBank/DDBJ whole genome shotgun (WGS) entry which is preliminary data.</text>
</comment>
<name>A0AAV2VV97_9VIBR</name>
<dbReference type="CDD" id="cd16913">
    <property type="entry name" value="YkuD_like"/>
    <property type="match status" value="1"/>
</dbReference>
<keyword evidence="3" id="KW-0808">Transferase</keyword>
<evidence type="ECO:0000256" key="5">
    <source>
        <dbReference type="ARBA" id="ARBA00022984"/>
    </source>
</evidence>
<accession>A0AAV2VV97</accession>
<dbReference type="EMBL" id="CAOF01000144">
    <property type="protein sequence ID" value="CCO48403.1"/>
    <property type="molecule type" value="Genomic_DNA"/>
</dbReference>
<dbReference type="Gene3D" id="2.40.440.10">
    <property type="entry name" value="L,D-transpeptidase catalytic domain-like"/>
    <property type="match status" value="1"/>
</dbReference>
<evidence type="ECO:0000256" key="2">
    <source>
        <dbReference type="ARBA" id="ARBA00005992"/>
    </source>
</evidence>
<evidence type="ECO:0000256" key="7">
    <source>
        <dbReference type="PROSITE-ProRule" id="PRU01373"/>
    </source>
</evidence>
<proteinExistence type="inferred from homology"/>
<feature type="active site" description="Proton donor/acceptor" evidence="7">
    <location>
        <position position="126"/>
    </location>
</feature>
<reference evidence="9 10" key="1">
    <citation type="journal article" date="2013" name="ISME J.">
        <title>Comparative genomics of pathogenic lineages of Vibrio nigripulchritudo identifies virulence-associated traits.</title>
        <authorList>
            <person name="Goudenege D."/>
            <person name="Labreuche Y."/>
            <person name="Krin E."/>
            <person name="Ansquer D."/>
            <person name="Mangenot S."/>
            <person name="Calteau A."/>
            <person name="Medigue C."/>
            <person name="Mazel D."/>
            <person name="Polz M.F."/>
            <person name="Le Roux F."/>
        </authorList>
    </citation>
    <scope>NUCLEOTIDE SEQUENCE [LARGE SCALE GENOMIC DNA]</scope>
    <source>
        <strain evidence="9 10">SOn1</strain>
    </source>
</reference>
<dbReference type="PANTHER" id="PTHR36699:SF1">
    <property type="entry name" value="L,D-TRANSPEPTIDASE YAFK-RELATED"/>
    <property type="match status" value="1"/>
</dbReference>
<evidence type="ECO:0000256" key="4">
    <source>
        <dbReference type="ARBA" id="ARBA00022960"/>
    </source>
</evidence>
<comment type="similarity">
    <text evidence="2">Belongs to the YkuD family.</text>
</comment>
<evidence type="ECO:0000313" key="10">
    <source>
        <dbReference type="Proteomes" id="UP000018211"/>
    </source>
</evidence>
<evidence type="ECO:0000259" key="8">
    <source>
        <dbReference type="PROSITE" id="PS52029"/>
    </source>
</evidence>
<feature type="domain" description="L,D-TPase catalytic" evidence="8">
    <location>
        <begin position="36"/>
        <end position="167"/>
    </location>
</feature>
<sequence length="175" mass="19810">MVTTDKTFIKMIKKTLTLCLSIITLFLPTLACSSIDLVKVVKAERKMYLIDEGKMIKEYRIALGGSPKGHKVQEGDHKTPEGRYILDYKKEDSAFHRAMHISYPNTADKAKAKELGVDPGGFIMVHGNNPKNKYLQVDWTEGCIAITDDEMDEFMDLVQVGTPIEIMWTESDQHN</sequence>
<dbReference type="GO" id="GO:0009252">
    <property type="term" value="P:peptidoglycan biosynthetic process"/>
    <property type="evidence" value="ECO:0007669"/>
    <property type="project" value="UniProtKB-KW"/>
</dbReference>
<keyword evidence="4 7" id="KW-0133">Cell shape</keyword>
<evidence type="ECO:0000256" key="3">
    <source>
        <dbReference type="ARBA" id="ARBA00022679"/>
    </source>
</evidence>
<dbReference type="PROSITE" id="PS52029">
    <property type="entry name" value="LD_TPASE"/>
    <property type="match status" value="1"/>
</dbReference>
<dbReference type="InterPro" id="IPR038063">
    <property type="entry name" value="Transpep_catalytic_dom"/>
</dbReference>
<dbReference type="PANTHER" id="PTHR36699">
    <property type="entry name" value="LD-TRANSPEPTIDASE"/>
    <property type="match status" value="1"/>
</dbReference>
<gene>
    <name evidence="9" type="ORF">VIBNISOn1_510006</name>
</gene>
<protein>
    <submittedName>
        <fullName evidence="9">YkuD domain protein</fullName>
    </submittedName>
</protein>
<dbReference type="GO" id="GO:0071555">
    <property type="term" value="P:cell wall organization"/>
    <property type="evidence" value="ECO:0007669"/>
    <property type="project" value="UniProtKB-UniRule"/>
</dbReference>
<keyword evidence="5 7" id="KW-0573">Peptidoglycan synthesis</keyword>
<dbReference type="InterPro" id="IPR005490">
    <property type="entry name" value="LD_TPept_cat_dom"/>
</dbReference>
<evidence type="ECO:0000313" key="9">
    <source>
        <dbReference type="EMBL" id="CCO48403.1"/>
    </source>
</evidence>
<evidence type="ECO:0000256" key="1">
    <source>
        <dbReference type="ARBA" id="ARBA00004752"/>
    </source>
</evidence>
<dbReference type="GO" id="GO:0016740">
    <property type="term" value="F:transferase activity"/>
    <property type="evidence" value="ECO:0007669"/>
    <property type="project" value="UniProtKB-KW"/>
</dbReference>